<dbReference type="InterPro" id="IPR058627">
    <property type="entry name" value="MdtA-like_C"/>
</dbReference>
<comment type="similarity">
    <text evidence="2">Belongs to the membrane fusion protein (MFP) (TC 8.A.1) family.</text>
</comment>
<keyword evidence="4" id="KW-0175">Coiled coil</keyword>
<evidence type="ECO:0000256" key="4">
    <source>
        <dbReference type="SAM" id="Coils"/>
    </source>
</evidence>
<dbReference type="Pfam" id="PF25967">
    <property type="entry name" value="RND-MFP_C"/>
    <property type="match status" value="1"/>
</dbReference>
<evidence type="ECO:0000256" key="3">
    <source>
        <dbReference type="ARBA" id="ARBA00022448"/>
    </source>
</evidence>
<name>A0A8J3QGI7_9ACTN</name>
<protein>
    <recommendedName>
        <fullName evidence="11">Efflux RND transporter periplasmic adaptor subunit</fullName>
    </recommendedName>
</protein>
<sequence length="393" mass="39237">MSALTSLRAMTGRQVLTRLRSMRNRTTVINIVLAVLLAAGIVAAYFMVTGGQSEANAGTGNVRTVAVSVGTVTATVATDGTIESAATMAADFATAGTVNAINVKIGDLVTAGQVLATVDPTDVKAELDAAKRNLNSAEDALDRATGDAVNNAKNQVDQAETTVAAAQRKVDGTQLKAPMAGTVVALNGTVGGKSTATGSASSGTANFLQIADLTKLQVKATLPEADATRIKPGQVGAVTWNALSSARAKATVTTLSPTPSSGNVITYPLTATLDTVPEGARLGQSVRLTITVDEVADAINVPTAAVTSVAGRNIVTVVANGKQEVRAVQIGLKGDSATVILEGLQAGEQVVLATVSSSTTGGGFQLPGGQLPGGQLPGGQVPGGGTRGGGGNR</sequence>
<dbReference type="Gene3D" id="2.40.30.170">
    <property type="match status" value="1"/>
</dbReference>
<evidence type="ECO:0000259" key="8">
    <source>
        <dbReference type="Pfam" id="PF25967"/>
    </source>
</evidence>
<dbReference type="SUPFAM" id="SSF111369">
    <property type="entry name" value="HlyD-like secretion proteins"/>
    <property type="match status" value="1"/>
</dbReference>
<dbReference type="AlphaFoldDB" id="A0A8J3QGI7"/>
<dbReference type="PANTHER" id="PTHR30469:SF33">
    <property type="entry name" value="SLR1207 PROTEIN"/>
    <property type="match status" value="1"/>
</dbReference>
<feature type="transmembrane region" description="Helical" evidence="6">
    <location>
        <begin position="28"/>
        <end position="48"/>
    </location>
</feature>
<accession>A0A8J3QGI7</accession>
<dbReference type="Gene3D" id="1.10.287.470">
    <property type="entry name" value="Helix hairpin bin"/>
    <property type="match status" value="1"/>
</dbReference>
<keyword evidence="6" id="KW-1133">Transmembrane helix</keyword>
<dbReference type="InterPro" id="IPR058625">
    <property type="entry name" value="MdtA-like_BSH"/>
</dbReference>
<evidence type="ECO:0000259" key="7">
    <source>
        <dbReference type="Pfam" id="PF25917"/>
    </source>
</evidence>
<evidence type="ECO:0000313" key="9">
    <source>
        <dbReference type="EMBL" id="GIH10664.1"/>
    </source>
</evidence>
<dbReference type="PANTHER" id="PTHR30469">
    <property type="entry name" value="MULTIDRUG RESISTANCE PROTEIN MDTA"/>
    <property type="match status" value="1"/>
</dbReference>
<keyword evidence="6" id="KW-0812">Transmembrane</keyword>
<dbReference type="GO" id="GO:0015562">
    <property type="term" value="F:efflux transmembrane transporter activity"/>
    <property type="evidence" value="ECO:0007669"/>
    <property type="project" value="TreeGrafter"/>
</dbReference>
<comment type="caution">
    <text evidence="9">The sequence shown here is derived from an EMBL/GenBank/DDBJ whole genome shotgun (WGS) entry which is preliminary data.</text>
</comment>
<feature type="domain" description="Multidrug resistance protein MdtA-like barrel-sandwich hybrid" evidence="7">
    <location>
        <begin position="96"/>
        <end position="195"/>
    </location>
</feature>
<evidence type="ECO:0000313" key="10">
    <source>
        <dbReference type="Proteomes" id="UP000612899"/>
    </source>
</evidence>
<feature type="coiled-coil region" evidence="4">
    <location>
        <begin position="127"/>
        <end position="176"/>
    </location>
</feature>
<dbReference type="Proteomes" id="UP000612899">
    <property type="component" value="Unassembled WGS sequence"/>
</dbReference>
<dbReference type="Gene3D" id="2.40.420.20">
    <property type="match status" value="1"/>
</dbReference>
<comment type="subcellular location">
    <subcellularLocation>
        <location evidence="1">Cell envelope</location>
    </subcellularLocation>
</comment>
<evidence type="ECO:0000256" key="6">
    <source>
        <dbReference type="SAM" id="Phobius"/>
    </source>
</evidence>
<dbReference type="GO" id="GO:1990281">
    <property type="term" value="C:efflux pump complex"/>
    <property type="evidence" value="ECO:0007669"/>
    <property type="project" value="TreeGrafter"/>
</dbReference>
<dbReference type="Gene3D" id="2.40.50.100">
    <property type="match status" value="1"/>
</dbReference>
<dbReference type="EMBL" id="BONY01000102">
    <property type="protein sequence ID" value="GIH10664.1"/>
    <property type="molecule type" value="Genomic_DNA"/>
</dbReference>
<dbReference type="NCBIfam" id="TIGR01730">
    <property type="entry name" value="RND_mfp"/>
    <property type="match status" value="1"/>
</dbReference>
<proteinExistence type="inferred from homology"/>
<organism evidence="9 10">
    <name type="scientific">Rhizocola hellebori</name>
    <dbReference type="NCBI Taxonomy" id="1392758"/>
    <lineage>
        <taxon>Bacteria</taxon>
        <taxon>Bacillati</taxon>
        <taxon>Actinomycetota</taxon>
        <taxon>Actinomycetes</taxon>
        <taxon>Micromonosporales</taxon>
        <taxon>Micromonosporaceae</taxon>
        <taxon>Rhizocola</taxon>
    </lineage>
</organism>
<feature type="region of interest" description="Disordered" evidence="5">
    <location>
        <begin position="363"/>
        <end position="393"/>
    </location>
</feature>
<dbReference type="Pfam" id="PF25917">
    <property type="entry name" value="BSH_RND"/>
    <property type="match status" value="1"/>
</dbReference>
<evidence type="ECO:0000256" key="2">
    <source>
        <dbReference type="ARBA" id="ARBA00009477"/>
    </source>
</evidence>
<evidence type="ECO:0000256" key="5">
    <source>
        <dbReference type="SAM" id="MobiDB-lite"/>
    </source>
</evidence>
<keyword evidence="3" id="KW-0813">Transport</keyword>
<keyword evidence="10" id="KW-1185">Reference proteome</keyword>
<gene>
    <name evidence="9" type="ORF">Rhe02_87310</name>
</gene>
<evidence type="ECO:0008006" key="11">
    <source>
        <dbReference type="Google" id="ProtNLM"/>
    </source>
</evidence>
<feature type="domain" description="Multidrug resistance protein MdtA-like C-terminal permuted SH3" evidence="8">
    <location>
        <begin position="297"/>
        <end position="352"/>
    </location>
</feature>
<evidence type="ECO:0000256" key="1">
    <source>
        <dbReference type="ARBA" id="ARBA00004196"/>
    </source>
</evidence>
<keyword evidence="6" id="KW-0472">Membrane</keyword>
<reference evidence="9" key="1">
    <citation type="submission" date="2021-01" db="EMBL/GenBank/DDBJ databases">
        <title>Whole genome shotgun sequence of Rhizocola hellebori NBRC 109834.</title>
        <authorList>
            <person name="Komaki H."/>
            <person name="Tamura T."/>
        </authorList>
    </citation>
    <scope>NUCLEOTIDE SEQUENCE</scope>
    <source>
        <strain evidence="9">NBRC 109834</strain>
    </source>
</reference>
<dbReference type="InterPro" id="IPR006143">
    <property type="entry name" value="RND_pump_MFP"/>
</dbReference>